<organism evidence="3 4">
    <name type="scientific">Rufibacter tibetensis</name>
    <dbReference type="NCBI Taxonomy" id="512763"/>
    <lineage>
        <taxon>Bacteria</taxon>
        <taxon>Pseudomonadati</taxon>
        <taxon>Bacteroidota</taxon>
        <taxon>Cytophagia</taxon>
        <taxon>Cytophagales</taxon>
        <taxon>Hymenobacteraceae</taxon>
        <taxon>Rufibacter</taxon>
    </lineage>
</organism>
<accession>A0A0P0CPL4</accession>
<evidence type="ECO:0000256" key="2">
    <source>
        <dbReference type="SAM" id="Phobius"/>
    </source>
</evidence>
<feature type="coiled-coil region" evidence="1">
    <location>
        <begin position="95"/>
        <end position="122"/>
    </location>
</feature>
<dbReference type="EMBL" id="CP012644">
    <property type="protein sequence ID" value="ALJ01671.1"/>
    <property type="molecule type" value="Genomic_DNA"/>
</dbReference>
<keyword evidence="2" id="KW-0472">Membrane</keyword>
<feature type="transmembrane region" description="Helical" evidence="2">
    <location>
        <begin position="20"/>
        <end position="39"/>
    </location>
</feature>
<evidence type="ECO:0000313" key="3">
    <source>
        <dbReference type="EMBL" id="ALJ01671.1"/>
    </source>
</evidence>
<sequence>MNSIPYQADRLNFREMLEPIISSATCWMILFFMGIWILIKIIKKDKKRIVSSISMYDPSSLTFLTTIPSKPIAKIDYSITPADPRFQTLPWEYKEALYVNRINQLTKKCRKLQEQLNAARIK</sequence>
<evidence type="ECO:0000256" key="1">
    <source>
        <dbReference type="SAM" id="Coils"/>
    </source>
</evidence>
<protein>
    <submittedName>
        <fullName evidence="3">Uncharacterized protein</fullName>
    </submittedName>
</protein>
<name>A0A0P0CPL4_9BACT</name>
<gene>
    <name evidence="3" type="ORF">DC20_21690</name>
</gene>
<dbReference type="Proteomes" id="UP000061382">
    <property type="component" value="Plasmid 1"/>
</dbReference>
<proteinExistence type="predicted"/>
<keyword evidence="3" id="KW-0614">Plasmid</keyword>
<dbReference type="AlphaFoldDB" id="A0A0P0CPL4"/>
<keyword evidence="2" id="KW-0812">Transmembrane</keyword>
<keyword evidence="4" id="KW-1185">Reference proteome</keyword>
<dbReference type="PATRIC" id="fig|512763.3.peg.4770"/>
<reference evidence="3 4" key="1">
    <citation type="submission" date="2015-08" db="EMBL/GenBank/DDBJ databases">
        <title>Complete genome sequence of Rufibacter tibetensis strain 1351t, a radiation-resistant bacterium from tibet plateau.</title>
        <authorList>
            <person name="Dai J."/>
        </authorList>
    </citation>
    <scope>NUCLEOTIDE SEQUENCE [LARGE SCALE GENOMIC DNA]</scope>
    <source>
        <strain evidence="3 4">1351</strain>
        <plasmid evidence="3 4">1</plasmid>
    </source>
</reference>
<keyword evidence="2" id="KW-1133">Transmembrane helix</keyword>
<dbReference type="KEGG" id="rti:DC20_21690"/>
<keyword evidence="1" id="KW-0175">Coiled coil</keyword>
<evidence type="ECO:0000313" key="4">
    <source>
        <dbReference type="Proteomes" id="UP000061382"/>
    </source>
</evidence>
<geneLocation type="plasmid" evidence="3 4">
    <name>1</name>
</geneLocation>